<dbReference type="AlphaFoldDB" id="F4KYE7"/>
<accession>F4KYE7</accession>
<comment type="cofactor">
    <cofactor evidence="5">
        <name>adenosylcob(III)alamin</name>
        <dbReference type="ChEBI" id="CHEBI:18408"/>
    </cofactor>
    <text evidence="5">Binds between the large and small subunits.</text>
</comment>
<dbReference type="GO" id="GO:0031471">
    <property type="term" value="C:ethanolamine degradation polyhedral organelle"/>
    <property type="evidence" value="ECO:0007669"/>
    <property type="project" value="UniProtKB-UniRule"/>
</dbReference>
<evidence type="ECO:0000256" key="4">
    <source>
        <dbReference type="ARBA" id="ARBA00024446"/>
    </source>
</evidence>
<dbReference type="EC" id="4.3.1.7" evidence="5"/>
<evidence type="ECO:0000313" key="7">
    <source>
        <dbReference type="Proteomes" id="UP000008461"/>
    </source>
</evidence>
<dbReference type="STRING" id="760192.Halhy_1495"/>
<comment type="pathway">
    <text evidence="5">Amine and polyamine degradation; ethanolamine degradation.</text>
</comment>
<evidence type="ECO:0000256" key="5">
    <source>
        <dbReference type="HAMAP-Rule" id="MF_00601"/>
    </source>
</evidence>
<dbReference type="KEGG" id="hhy:Halhy_1495"/>
<dbReference type="GO" id="GO:0009350">
    <property type="term" value="C:ethanolamine ammonia-lyase complex"/>
    <property type="evidence" value="ECO:0007669"/>
    <property type="project" value="UniProtKB-UniRule"/>
</dbReference>
<dbReference type="eggNOG" id="COG4302">
    <property type="taxonomic scope" value="Bacteria"/>
</dbReference>
<dbReference type="GO" id="GO:0046336">
    <property type="term" value="P:ethanolamine catabolic process"/>
    <property type="evidence" value="ECO:0007669"/>
    <property type="project" value="UniProtKB-UniRule"/>
</dbReference>
<feature type="binding site" evidence="5">
    <location>
        <position position="161"/>
    </location>
    <ligand>
        <name>adenosylcob(III)alamin</name>
        <dbReference type="ChEBI" id="CHEBI:18408"/>
    </ligand>
</feature>
<feature type="binding site" evidence="5">
    <location>
        <position position="211"/>
    </location>
    <ligand>
        <name>adenosylcob(III)alamin</name>
        <dbReference type="ChEBI" id="CHEBI:18408"/>
    </ligand>
</feature>
<keyword evidence="4 5" id="KW-1283">Bacterial microcompartment</keyword>
<comment type="catalytic activity">
    <reaction evidence="5">
        <text>ethanolamine = acetaldehyde + NH4(+)</text>
        <dbReference type="Rhea" id="RHEA:15313"/>
        <dbReference type="ChEBI" id="CHEBI:15343"/>
        <dbReference type="ChEBI" id="CHEBI:28938"/>
        <dbReference type="ChEBI" id="CHEBI:57603"/>
        <dbReference type="EC" id="4.3.1.7"/>
    </reaction>
</comment>
<protein>
    <recommendedName>
        <fullName evidence="5">Ethanolamine ammonia-lyase small subunit</fullName>
        <shortName evidence="5">EAL small subunit</shortName>
        <ecNumber evidence="5">4.3.1.7</ecNumber>
    </recommendedName>
</protein>
<dbReference type="HOGENOM" id="CLU_068224_1_0_10"/>
<dbReference type="Pfam" id="PF05985">
    <property type="entry name" value="EutC"/>
    <property type="match status" value="1"/>
</dbReference>
<dbReference type="PANTHER" id="PTHR39330">
    <property type="entry name" value="ETHANOLAMINE AMMONIA-LYASE LIGHT CHAIN"/>
    <property type="match status" value="1"/>
</dbReference>
<comment type="subunit">
    <text evidence="5">The basic unit is a heterodimer which dimerizes to form tetramers. The heterotetramers trimerize; 6 large subunits form a core ring with 6 small subunits projecting outwards.</text>
</comment>
<reference evidence="6 7" key="1">
    <citation type="journal article" date="2011" name="Stand. Genomic Sci.">
        <title>Complete genome sequence of Haliscomenobacter hydrossis type strain (O).</title>
        <authorList>
            <consortium name="US DOE Joint Genome Institute (JGI-PGF)"/>
            <person name="Daligault H."/>
            <person name="Lapidus A."/>
            <person name="Zeytun A."/>
            <person name="Nolan M."/>
            <person name="Lucas S."/>
            <person name="Del Rio T.G."/>
            <person name="Tice H."/>
            <person name="Cheng J.F."/>
            <person name="Tapia R."/>
            <person name="Han C."/>
            <person name="Goodwin L."/>
            <person name="Pitluck S."/>
            <person name="Liolios K."/>
            <person name="Pagani I."/>
            <person name="Ivanova N."/>
            <person name="Huntemann M."/>
            <person name="Mavromatis K."/>
            <person name="Mikhailova N."/>
            <person name="Pati A."/>
            <person name="Chen A."/>
            <person name="Palaniappan K."/>
            <person name="Land M."/>
            <person name="Hauser L."/>
            <person name="Brambilla E.M."/>
            <person name="Rohde M."/>
            <person name="Verbarg S."/>
            <person name="Goker M."/>
            <person name="Bristow J."/>
            <person name="Eisen J.A."/>
            <person name="Markowitz V."/>
            <person name="Hugenholtz P."/>
            <person name="Kyrpides N.C."/>
            <person name="Klenk H.P."/>
            <person name="Woyke T."/>
        </authorList>
    </citation>
    <scope>NUCLEOTIDE SEQUENCE [LARGE SCALE GENOMIC DNA]</scope>
    <source>
        <strain evidence="7">ATCC 27775 / DSM 1100 / LMG 10767 / O</strain>
    </source>
</reference>
<evidence type="ECO:0000256" key="2">
    <source>
        <dbReference type="ARBA" id="ARBA00023239"/>
    </source>
</evidence>
<dbReference type="UniPathway" id="UPA00560"/>
<comment type="function">
    <text evidence="5">Catalyzes the deamination of various vicinal amino-alcohols to oxo compounds. Allows this organism to utilize ethanolamine as the sole source of nitrogen and carbon in the presence of external vitamin B12.</text>
</comment>
<evidence type="ECO:0000313" key="6">
    <source>
        <dbReference type="EMBL" id="AEE49388.1"/>
    </source>
</evidence>
<dbReference type="EMBL" id="CP002691">
    <property type="protein sequence ID" value="AEE49388.1"/>
    <property type="molecule type" value="Genomic_DNA"/>
</dbReference>
<evidence type="ECO:0000256" key="3">
    <source>
        <dbReference type="ARBA" id="ARBA00023285"/>
    </source>
</evidence>
<comment type="similarity">
    <text evidence="5">Belongs to the EutC family.</text>
</comment>
<dbReference type="InterPro" id="IPR009246">
    <property type="entry name" value="EutC"/>
</dbReference>
<dbReference type="Gene3D" id="3.40.50.11240">
    <property type="entry name" value="Ethanolamine ammonia-lyase light chain (EutC)"/>
    <property type="match status" value="1"/>
</dbReference>
<reference key="2">
    <citation type="submission" date="2011-04" db="EMBL/GenBank/DDBJ databases">
        <title>Complete sequence of chromosome of Haliscomenobacter hydrossis DSM 1100.</title>
        <authorList>
            <consortium name="US DOE Joint Genome Institute (JGI-PGF)"/>
            <person name="Lucas S."/>
            <person name="Han J."/>
            <person name="Lapidus A."/>
            <person name="Bruce D."/>
            <person name="Goodwin L."/>
            <person name="Pitluck S."/>
            <person name="Peters L."/>
            <person name="Kyrpides N."/>
            <person name="Mavromatis K."/>
            <person name="Ivanova N."/>
            <person name="Ovchinnikova G."/>
            <person name="Pagani I."/>
            <person name="Daligault H."/>
            <person name="Detter J.C."/>
            <person name="Han C."/>
            <person name="Land M."/>
            <person name="Hauser L."/>
            <person name="Markowitz V."/>
            <person name="Cheng J.-F."/>
            <person name="Hugenholtz P."/>
            <person name="Woyke T."/>
            <person name="Wu D."/>
            <person name="Verbarg S."/>
            <person name="Frueling A."/>
            <person name="Brambilla E."/>
            <person name="Klenk H.-P."/>
            <person name="Eisen J.A."/>
        </authorList>
    </citation>
    <scope>NUCLEOTIDE SEQUENCE</scope>
    <source>
        <strain>DSM 1100</strain>
    </source>
</reference>
<dbReference type="HAMAP" id="MF_00601">
    <property type="entry name" value="EutC"/>
    <property type="match status" value="1"/>
</dbReference>
<dbReference type="RefSeq" id="WP_013763942.1">
    <property type="nucleotide sequence ID" value="NC_015510.1"/>
</dbReference>
<dbReference type="PANTHER" id="PTHR39330:SF1">
    <property type="entry name" value="ETHANOLAMINE AMMONIA-LYASE SMALL SUBUNIT"/>
    <property type="match status" value="1"/>
</dbReference>
<proteinExistence type="inferred from homology"/>
<gene>
    <name evidence="5" type="primary">eutC</name>
    <name evidence="6" type="ordered locus">Halhy_1495</name>
</gene>
<keyword evidence="3 5" id="KW-0170">Cobalt</keyword>
<dbReference type="GO" id="GO:0031419">
    <property type="term" value="F:cobalamin binding"/>
    <property type="evidence" value="ECO:0007669"/>
    <property type="project" value="UniProtKB-UniRule"/>
</dbReference>
<feature type="binding site" evidence="5">
    <location>
        <position position="182"/>
    </location>
    <ligand>
        <name>adenosylcob(III)alamin</name>
        <dbReference type="ChEBI" id="CHEBI:18408"/>
    </ligand>
</feature>
<evidence type="ECO:0000256" key="1">
    <source>
        <dbReference type="ARBA" id="ARBA00022628"/>
    </source>
</evidence>
<dbReference type="PIRSF" id="PIRSF018982">
    <property type="entry name" value="EutC"/>
    <property type="match status" value="1"/>
</dbReference>
<keyword evidence="7" id="KW-1185">Reference proteome</keyword>
<dbReference type="Proteomes" id="UP000008461">
    <property type="component" value="Chromosome"/>
</dbReference>
<sequence>MKKHIHSTSVEPDPWHSLKAYTDARIALGHTGTAIPLKEVLQFKLAFAHAKDAVYSHLEMDKLQQELSRFPLPHYLLHSRAMSRSVYLQRPDWGRQLDEASAQQIQNSTETAADIAIILADGLSATAINQHAFPVLQRLIPALQKANYRIAPLSIVEQARVAIGDEIGHLLKAKMSVVLIGERPGLTSPYSMGAYLTYAPEPGTTDERRNCISNIRPEGLPYEMAVQKIRYLIQESLRLQLSGVELKDNTEETPFLY</sequence>
<dbReference type="InterPro" id="IPR042255">
    <property type="entry name" value="EutC_N"/>
</dbReference>
<dbReference type="NCBIfam" id="NF003971">
    <property type="entry name" value="PRK05465.1"/>
    <property type="match status" value="1"/>
</dbReference>
<organism evidence="6 7">
    <name type="scientific">Haliscomenobacter hydrossis (strain ATCC 27775 / DSM 1100 / LMG 10767 / O)</name>
    <dbReference type="NCBI Taxonomy" id="760192"/>
    <lineage>
        <taxon>Bacteria</taxon>
        <taxon>Pseudomonadati</taxon>
        <taxon>Bacteroidota</taxon>
        <taxon>Saprospiria</taxon>
        <taxon>Saprospirales</taxon>
        <taxon>Haliscomenobacteraceae</taxon>
        <taxon>Haliscomenobacter</taxon>
    </lineage>
</organism>
<comment type="subcellular location">
    <subcellularLocation>
        <location evidence="5">Bacterial microcompartment</location>
    </subcellularLocation>
</comment>
<keyword evidence="2 5" id="KW-0456">Lyase</keyword>
<dbReference type="InterPro" id="IPR042251">
    <property type="entry name" value="EutC_C"/>
</dbReference>
<keyword evidence="1 5" id="KW-0846">Cobalamin</keyword>
<dbReference type="Gene3D" id="1.10.30.40">
    <property type="entry name" value="Ethanolamine ammonia-lyase light chain (EutC), N-terminal domain"/>
    <property type="match status" value="1"/>
</dbReference>
<dbReference type="GO" id="GO:0008851">
    <property type="term" value="F:ethanolamine ammonia-lyase activity"/>
    <property type="evidence" value="ECO:0007669"/>
    <property type="project" value="UniProtKB-UniRule"/>
</dbReference>
<dbReference type="GO" id="GO:0006520">
    <property type="term" value="P:amino acid metabolic process"/>
    <property type="evidence" value="ECO:0007669"/>
    <property type="project" value="InterPro"/>
</dbReference>
<name>F4KYE7_HALH1</name>